<keyword evidence="2 4" id="KW-0560">Oxidoreductase</keyword>
<dbReference type="RefSeq" id="WP_094024017.1">
    <property type="nucleotide sequence ID" value="NZ_NGAF01000001.1"/>
</dbReference>
<organism evidence="4 5">
    <name type="scientific">Nocardia cerradoensis</name>
    <dbReference type="NCBI Taxonomy" id="85688"/>
    <lineage>
        <taxon>Bacteria</taxon>
        <taxon>Bacillati</taxon>
        <taxon>Actinomycetota</taxon>
        <taxon>Actinomycetes</taxon>
        <taxon>Mycobacteriales</taxon>
        <taxon>Nocardiaceae</taxon>
        <taxon>Nocardia</taxon>
    </lineage>
</organism>
<dbReference type="PANTHER" id="PTHR43391">
    <property type="entry name" value="RETINOL DEHYDROGENASE-RELATED"/>
    <property type="match status" value="1"/>
</dbReference>
<evidence type="ECO:0000256" key="3">
    <source>
        <dbReference type="RuleBase" id="RU000363"/>
    </source>
</evidence>
<comment type="caution">
    <text evidence="4">The sequence shown here is derived from an EMBL/GenBank/DDBJ whole genome shotgun (WGS) entry which is preliminary data.</text>
</comment>
<keyword evidence="5" id="KW-1185">Reference proteome</keyword>
<dbReference type="Gene3D" id="3.40.50.720">
    <property type="entry name" value="NAD(P)-binding Rossmann-like Domain"/>
    <property type="match status" value="1"/>
</dbReference>
<evidence type="ECO:0000313" key="5">
    <source>
        <dbReference type="Proteomes" id="UP000215506"/>
    </source>
</evidence>
<comment type="similarity">
    <text evidence="1 3">Belongs to the short-chain dehydrogenases/reductases (SDR) family.</text>
</comment>
<evidence type="ECO:0000313" key="4">
    <source>
        <dbReference type="EMBL" id="OXR46968.1"/>
    </source>
</evidence>
<dbReference type="GO" id="GO:0016491">
    <property type="term" value="F:oxidoreductase activity"/>
    <property type="evidence" value="ECO:0007669"/>
    <property type="project" value="UniProtKB-KW"/>
</dbReference>
<dbReference type="PANTHER" id="PTHR43391:SF26">
    <property type="entry name" value="BLL7251 PROTEIN"/>
    <property type="match status" value="1"/>
</dbReference>
<dbReference type="PROSITE" id="PS00061">
    <property type="entry name" value="ADH_SHORT"/>
    <property type="match status" value="1"/>
</dbReference>
<dbReference type="InterPro" id="IPR020904">
    <property type="entry name" value="Sc_DH/Rdtase_CS"/>
</dbReference>
<name>A0A231HDX3_9NOCA</name>
<sequence>MEPAGKVIVVTGGAAGMGEAMCGRFAAAGASVVVSDIDAAGAERVADGIGGLAIAADVSDERAVAELVDRTLRQLGRIDVFVSNAGVLWGEPHDGVTPLHERGNPWASNEAWQRVWDVNVMPQVYAARAVLPHMLERGSGYLIQNASAAGLLTALGNAPYATSKHAVLGLTEWLSIHYGDRGIRVSCIVAEGVRTAMLRGAQGEWFAVAGAIEPEQAADCVIDGMSKEEFLILPHPAVEKYFRGKAADYDQWISKMRRLHAKTPGLKS</sequence>
<dbReference type="PRINTS" id="PR00081">
    <property type="entry name" value="GDHRDH"/>
</dbReference>
<proteinExistence type="inferred from homology"/>
<evidence type="ECO:0000256" key="2">
    <source>
        <dbReference type="ARBA" id="ARBA00023002"/>
    </source>
</evidence>
<dbReference type="PRINTS" id="PR00080">
    <property type="entry name" value="SDRFAMILY"/>
</dbReference>
<dbReference type="EC" id="1.1.1.340" evidence="4"/>
<dbReference type="InterPro" id="IPR002347">
    <property type="entry name" value="SDR_fam"/>
</dbReference>
<dbReference type="Proteomes" id="UP000215506">
    <property type="component" value="Unassembled WGS sequence"/>
</dbReference>
<dbReference type="CDD" id="cd05233">
    <property type="entry name" value="SDR_c"/>
    <property type="match status" value="1"/>
</dbReference>
<dbReference type="AlphaFoldDB" id="A0A231HDX3"/>
<reference evidence="4 5" key="1">
    <citation type="submission" date="2017-07" db="EMBL/GenBank/DDBJ databases">
        <title>First draft Genome Sequence of Nocardia cerradoensis isolated from human infection.</title>
        <authorList>
            <person name="Carrasco G."/>
        </authorList>
    </citation>
    <scope>NUCLEOTIDE SEQUENCE [LARGE SCALE GENOMIC DNA]</scope>
    <source>
        <strain evidence="4 5">CNM20130759</strain>
    </source>
</reference>
<dbReference type="InterPro" id="IPR036291">
    <property type="entry name" value="NAD(P)-bd_dom_sf"/>
</dbReference>
<gene>
    <name evidence="4" type="primary">ptlF_1</name>
    <name evidence="4" type="ORF">B7C42_00084</name>
</gene>
<dbReference type="SUPFAM" id="SSF51735">
    <property type="entry name" value="NAD(P)-binding Rossmann-fold domains"/>
    <property type="match status" value="1"/>
</dbReference>
<dbReference type="EMBL" id="NGAF01000001">
    <property type="protein sequence ID" value="OXR46968.1"/>
    <property type="molecule type" value="Genomic_DNA"/>
</dbReference>
<evidence type="ECO:0000256" key="1">
    <source>
        <dbReference type="ARBA" id="ARBA00006484"/>
    </source>
</evidence>
<dbReference type="Pfam" id="PF00106">
    <property type="entry name" value="adh_short"/>
    <property type="match status" value="1"/>
</dbReference>
<protein>
    <submittedName>
        <fullName evidence="4">1-deoxy-11-beta-hydroxypentalenate dehydrogenase</fullName>
        <ecNumber evidence="4">1.1.1.340</ecNumber>
    </submittedName>
</protein>
<accession>A0A231HDX3</accession>